<feature type="compositionally biased region" description="Basic and acidic residues" evidence="1">
    <location>
        <begin position="43"/>
        <end position="75"/>
    </location>
</feature>
<feature type="compositionally biased region" description="Polar residues" evidence="1">
    <location>
        <begin position="303"/>
        <end position="312"/>
    </location>
</feature>
<reference evidence="2" key="1">
    <citation type="submission" date="2022-10" db="EMBL/GenBank/DDBJ databases">
        <title>Determination and structural analysis of whole genome sequence of Sarocladium strictum F4-1.</title>
        <authorList>
            <person name="Hu L."/>
            <person name="Jiang Y."/>
        </authorList>
    </citation>
    <scope>NUCLEOTIDE SEQUENCE</scope>
    <source>
        <strain evidence="2">F4-1</strain>
    </source>
</reference>
<feature type="compositionally biased region" description="Basic and acidic residues" evidence="1">
    <location>
        <begin position="317"/>
        <end position="326"/>
    </location>
</feature>
<keyword evidence="3" id="KW-1185">Reference proteome</keyword>
<feature type="compositionally biased region" description="Basic and acidic residues" evidence="1">
    <location>
        <begin position="84"/>
        <end position="93"/>
    </location>
</feature>
<feature type="compositionally biased region" description="Polar residues" evidence="1">
    <location>
        <begin position="671"/>
        <end position="680"/>
    </location>
</feature>
<feature type="compositionally biased region" description="Polar residues" evidence="1">
    <location>
        <begin position="127"/>
        <end position="136"/>
    </location>
</feature>
<feature type="compositionally biased region" description="Basic and acidic residues" evidence="1">
    <location>
        <begin position="287"/>
        <end position="302"/>
    </location>
</feature>
<proteinExistence type="predicted"/>
<protein>
    <recommendedName>
        <fullName evidence="4">Pathway-specific nitrogen regulator</fullName>
    </recommendedName>
</protein>
<dbReference type="Proteomes" id="UP001175261">
    <property type="component" value="Unassembled WGS sequence"/>
</dbReference>
<accession>A0AA39L8T3</accession>
<name>A0AA39L8T3_SARSR</name>
<feature type="compositionally biased region" description="Acidic residues" evidence="1">
    <location>
        <begin position="934"/>
        <end position="945"/>
    </location>
</feature>
<feature type="region of interest" description="Disordered" evidence="1">
    <location>
        <begin position="836"/>
        <end position="868"/>
    </location>
</feature>
<feature type="region of interest" description="Disordered" evidence="1">
    <location>
        <begin position="22"/>
        <end position="215"/>
    </location>
</feature>
<evidence type="ECO:0000313" key="3">
    <source>
        <dbReference type="Proteomes" id="UP001175261"/>
    </source>
</evidence>
<dbReference type="EMBL" id="JAPDFR010000003">
    <property type="protein sequence ID" value="KAK0388175.1"/>
    <property type="molecule type" value="Genomic_DNA"/>
</dbReference>
<comment type="caution">
    <text evidence="2">The sequence shown here is derived from an EMBL/GenBank/DDBJ whole genome shotgun (WGS) entry which is preliminary data.</text>
</comment>
<gene>
    <name evidence="2" type="ORF">NLU13_4420</name>
</gene>
<feature type="region of interest" description="Disordered" evidence="1">
    <location>
        <begin position="704"/>
        <end position="737"/>
    </location>
</feature>
<evidence type="ECO:0008006" key="4">
    <source>
        <dbReference type="Google" id="ProtNLM"/>
    </source>
</evidence>
<feature type="region of interest" description="Disordered" evidence="1">
    <location>
        <begin position="232"/>
        <end position="421"/>
    </location>
</feature>
<evidence type="ECO:0000256" key="1">
    <source>
        <dbReference type="SAM" id="MobiDB-lite"/>
    </source>
</evidence>
<sequence>MPRRPKPEEIDFEIHVDQSCMSAPQDEAEADINMSGTESFPEETSRHADAIEELENQIREHLDQGLDPQRPHVDEPSLDTMDAGESKSEDNQKTSESQEDDLSNHIENVPADDLSVASGGAQGEASALSSGESQLPTDAAHEDLDEVVMQSVEADNSIEAQQQETDELATPKGDTQEHGEAGSQTPEPISRRESQQSATSVVSSPRRASGRTEALIHEAARNIVAQIEQGQNFQSTCEDDESFVSETETVERTRNSEAYSMTESRRSSGSAHAGEQARSADEGADSSSHHENEDDVFSDRSPRSSLGSTSDAAGSDADVRKMDDNVTQRSRTRSPRVSGVSGFSQYEEDGDDFIPTVRGTPRPPFRSPSSVKAIQMSSPPASVYGSPRSSRRTPLPTVSRLGSPGISAQYSPKKTPPRFKRSTPPLVLLHVTLLPLRWSWGDVLDDARDDDLSADGKNLRDAWRQLQDRMGDTTCERGILLPHPQNDYEVLEERLLEALELPLKRRARILECGHYLGPANEMNILDEMDSEEEFDDEDTNFVVHNAGVKTHWCATCRSDIRYDSLGAGKVFRVKVYASNGLMKAGAWDTCWKEMERVDVEIEPLVELDVHHELSRLQAEQERRLDEEHAVELRRSLAQEEHYEAQEDNVQEAMEPEEGQSYLDEHLPQEQEPVSQHSSEPNVEPASPEEARRLRDEERLREIYGHTPPATHPEPDSPDLSFTEHASPPSPSVEAFERRQERARAAQAYKSASLPELLLESVRVLMQDRKNVVILVMGLLLAFLALNGGGKHSNNLDAARDIERLVERREAAMATREVPPAVLEETVAVVDAPVQPSAQREELTASAGPVEQSTADPCSSSQGNAPHVSVSREVIRIVETVTETAVETATVTQTFTAIKTESVIEAPVPDASSVTNPEPDQALISEVVTEHQAEEEAQQETEEEAGVGEGIVQKPVREL</sequence>
<organism evidence="2 3">
    <name type="scientific">Sarocladium strictum</name>
    <name type="common">Black bundle disease fungus</name>
    <name type="synonym">Acremonium strictum</name>
    <dbReference type="NCBI Taxonomy" id="5046"/>
    <lineage>
        <taxon>Eukaryota</taxon>
        <taxon>Fungi</taxon>
        <taxon>Dikarya</taxon>
        <taxon>Ascomycota</taxon>
        <taxon>Pezizomycotina</taxon>
        <taxon>Sordariomycetes</taxon>
        <taxon>Hypocreomycetidae</taxon>
        <taxon>Hypocreales</taxon>
        <taxon>Sarocladiaceae</taxon>
        <taxon>Sarocladium</taxon>
    </lineage>
</organism>
<evidence type="ECO:0000313" key="2">
    <source>
        <dbReference type="EMBL" id="KAK0388175.1"/>
    </source>
</evidence>
<feature type="compositionally biased region" description="Polar residues" evidence="1">
    <location>
        <begin position="256"/>
        <end position="270"/>
    </location>
</feature>
<feature type="region of interest" description="Disordered" evidence="1">
    <location>
        <begin position="666"/>
        <end position="692"/>
    </location>
</feature>
<feature type="compositionally biased region" description="Polar residues" evidence="1">
    <location>
        <begin position="367"/>
        <end position="380"/>
    </location>
</feature>
<dbReference type="AlphaFoldDB" id="A0AA39L8T3"/>
<feature type="compositionally biased region" description="Polar residues" evidence="1">
    <location>
        <begin position="850"/>
        <end position="863"/>
    </location>
</feature>
<feature type="region of interest" description="Disordered" evidence="1">
    <location>
        <begin position="930"/>
        <end position="958"/>
    </location>
</feature>